<organism evidence="1 2">
    <name type="scientific">Luteolibacter arcticus</name>
    <dbReference type="NCBI Taxonomy" id="1581411"/>
    <lineage>
        <taxon>Bacteria</taxon>
        <taxon>Pseudomonadati</taxon>
        <taxon>Verrucomicrobiota</taxon>
        <taxon>Verrucomicrobiia</taxon>
        <taxon>Verrucomicrobiales</taxon>
        <taxon>Verrucomicrobiaceae</taxon>
        <taxon>Luteolibacter</taxon>
    </lineage>
</organism>
<reference evidence="1 2" key="1">
    <citation type="submission" date="2022-10" db="EMBL/GenBank/DDBJ databases">
        <title>Luteolibacter arcticus strain CCTCC AB 2014275, whole genome shotgun sequencing project.</title>
        <authorList>
            <person name="Zhao G."/>
            <person name="Shen L."/>
        </authorList>
    </citation>
    <scope>NUCLEOTIDE SEQUENCE [LARGE SCALE GENOMIC DNA]</scope>
    <source>
        <strain evidence="1 2">CCTCC AB 2014275</strain>
    </source>
</reference>
<accession>A0ABT3GPS9</accession>
<comment type="caution">
    <text evidence="1">The sequence shown here is derived from an EMBL/GenBank/DDBJ whole genome shotgun (WGS) entry which is preliminary data.</text>
</comment>
<proteinExistence type="predicted"/>
<evidence type="ECO:0000313" key="1">
    <source>
        <dbReference type="EMBL" id="MCW1925514.1"/>
    </source>
</evidence>
<keyword evidence="2" id="KW-1185">Reference proteome</keyword>
<dbReference type="Proteomes" id="UP001320876">
    <property type="component" value="Unassembled WGS sequence"/>
</dbReference>
<name>A0ABT3GPS9_9BACT</name>
<evidence type="ECO:0000313" key="2">
    <source>
        <dbReference type="Proteomes" id="UP001320876"/>
    </source>
</evidence>
<dbReference type="RefSeq" id="WP_264489620.1">
    <property type="nucleotide sequence ID" value="NZ_JAPDDT010000014.1"/>
</dbReference>
<sequence length="274" mass="30391">MKPLRFVPSSRLAAGLLWFTSIGLPVHHAGAGELSPAAQLEHDLISGTRDDNLKKIRQPVVDLDTKYKAALEKRRVEAQDAGKLDLVEQIDGAIKSFADGTPPAGESTDPELAKLGKVYIEQRAKLEASSKPALVEAWTFHRRKLEALVTRLTKEGKIEDAKAVRDEAASIDDTIAKLSGKQVIKSARDLILSTKWEVKPQGERPWTVKFRENGTASRGDETAVVWKWKIEDEKVLWCHWISSGWIKFEIPDLSASKFEGVSKGGEKWSMSPAN</sequence>
<dbReference type="EMBL" id="JAPDDT010000014">
    <property type="protein sequence ID" value="MCW1925514.1"/>
    <property type="molecule type" value="Genomic_DNA"/>
</dbReference>
<protein>
    <submittedName>
        <fullName evidence="1">Uncharacterized protein</fullName>
    </submittedName>
</protein>
<gene>
    <name evidence="1" type="ORF">OKA05_23350</name>
</gene>